<dbReference type="Gene3D" id="3.30.1540.10">
    <property type="entry name" value="formyl-coa transferase, domain 3"/>
    <property type="match status" value="1"/>
</dbReference>
<evidence type="ECO:0000313" key="3">
    <source>
        <dbReference type="Proteomes" id="UP000215884"/>
    </source>
</evidence>
<dbReference type="OrthoDB" id="9806585at2"/>
<dbReference type="AlphaFoldDB" id="A0A2U8PP36"/>
<dbReference type="Gene3D" id="3.40.50.10540">
    <property type="entry name" value="Crotonobetainyl-coa:carnitine coa-transferase, domain 1"/>
    <property type="match status" value="1"/>
</dbReference>
<dbReference type="KEGG" id="brq:CIT40_05580"/>
<proteinExistence type="predicted"/>
<reference evidence="2 3" key="2">
    <citation type="journal article" date="2019" name="Int. J. Syst. Evol. Microbiol.">
        <title>Description and complete genome sequence of Bradyrhizobium amphicarpaeae sp. nov., harbouring photosystem and nitrogen-fixation genes.</title>
        <authorList>
            <person name="Bromfield E.S.P."/>
            <person name="Cloutier S."/>
            <person name="Nguyen H.D.T."/>
        </authorList>
    </citation>
    <scope>NUCLEOTIDE SEQUENCE [LARGE SCALE GENOMIC DNA]</scope>
    <source>
        <strain evidence="2 3">39S1MB</strain>
    </source>
</reference>
<name>A0A2U8PP36_9BRAD</name>
<keyword evidence="1 2" id="KW-0808">Transferase</keyword>
<dbReference type="Proteomes" id="UP000215884">
    <property type="component" value="Chromosome"/>
</dbReference>
<evidence type="ECO:0000313" key="2">
    <source>
        <dbReference type="EMBL" id="AWL99548.1"/>
    </source>
</evidence>
<dbReference type="InterPro" id="IPR023606">
    <property type="entry name" value="CoA-Trfase_III_dom_1_sf"/>
</dbReference>
<keyword evidence="3" id="KW-1185">Reference proteome</keyword>
<sequence length="398" mass="43066">MTTATGPLSGIRVLDLTSVLFGPYAAQMLGDWGADIIKVEPPAGDTWRYTGVFRNRGMSGQFMAVNRNKRSLALDLKHPDGKAALARLIPTVDALVTNVRPAAMARIGFGYEACAKLNPRLIYAAATGFGQDGPWAARPAFDEIIQAASGLASSIGSDEEPAFVPSLIGDKICAMAMVGAVSAALFRRERTGQGQMVEVPMLETIAGFNSIEMLGGHAFDPPIGPTGYKRMKNRRPVRTKDGWLTMLPYSGDNWCAFFEAVGRPELSDELGVRDPVLRSQNIDKIYDRMSEIGPTRTTAEWEELLLRLDVPHTAFARLTEIGEQPHLAAVGLFAEIDHPTEGRIRQARPATKFSESPAGIHRMAPRLGEHSREVLREAGLSDAEIQAAVDSKAVGVAS</sequence>
<dbReference type="PANTHER" id="PTHR48207:SF4">
    <property type="entry name" value="BLL6097 PROTEIN"/>
    <property type="match status" value="1"/>
</dbReference>
<dbReference type="InterPro" id="IPR003673">
    <property type="entry name" value="CoA-Trfase_fam_III"/>
</dbReference>
<dbReference type="SUPFAM" id="SSF89796">
    <property type="entry name" value="CoA-transferase family III (CaiB/BaiF)"/>
    <property type="match status" value="1"/>
</dbReference>
<dbReference type="InterPro" id="IPR050483">
    <property type="entry name" value="CoA-transferase_III_domain"/>
</dbReference>
<reference evidence="2 3" key="1">
    <citation type="journal article" date="2017" name="Syst. Appl. Microbiol.">
        <title>Soybeans inoculated with root zone soils of Canadian native legumes harbour diverse and novel Bradyrhizobium spp. that possess agricultural potential.</title>
        <authorList>
            <person name="Bromfield E.S.P."/>
            <person name="Cloutier S."/>
            <person name="Tambong J.T."/>
            <person name="Tran Thi T.V."/>
        </authorList>
    </citation>
    <scope>NUCLEOTIDE SEQUENCE [LARGE SCALE GENOMIC DNA]</scope>
    <source>
        <strain evidence="2 3">39S1MB</strain>
    </source>
</reference>
<gene>
    <name evidence="2" type="ORF">CIT40_05580</name>
</gene>
<dbReference type="GO" id="GO:0008410">
    <property type="term" value="F:CoA-transferase activity"/>
    <property type="evidence" value="ECO:0007669"/>
    <property type="project" value="TreeGrafter"/>
</dbReference>
<dbReference type="EMBL" id="CP029426">
    <property type="protein sequence ID" value="AWL99548.1"/>
    <property type="molecule type" value="Genomic_DNA"/>
</dbReference>
<protein>
    <submittedName>
        <fullName evidence="2">CoA transferase</fullName>
    </submittedName>
</protein>
<dbReference type="InterPro" id="IPR044855">
    <property type="entry name" value="CoA-Trfase_III_dom3_sf"/>
</dbReference>
<evidence type="ECO:0000256" key="1">
    <source>
        <dbReference type="ARBA" id="ARBA00022679"/>
    </source>
</evidence>
<dbReference type="PANTHER" id="PTHR48207">
    <property type="entry name" value="SUCCINATE--HYDROXYMETHYLGLUTARATE COA-TRANSFERASE"/>
    <property type="match status" value="1"/>
</dbReference>
<accession>A0A2U8PP36</accession>
<organism evidence="2 3">
    <name type="scientific">Bradyrhizobium amphicarpaeae</name>
    <dbReference type="NCBI Taxonomy" id="1404768"/>
    <lineage>
        <taxon>Bacteria</taxon>
        <taxon>Pseudomonadati</taxon>
        <taxon>Pseudomonadota</taxon>
        <taxon>Alphaproteobacteria</taxon>
        <taxon>Hyphomicrobiales</taxon>
        <taxon>Nitrobacteraceae</taxon>
        <taxon>Bradyrhizobium</taxon>
    </lineage>
</organism>
<dbReference type="RefSeq" id="WP_094895221.1">
    <property type="nucleotide sequence ID" value="NZ_CP029426.2"/>
</dbReference>
<dbReference type="Pfam" id="PF02515">
    <property type="entry name" value="CoA_transf_3"/>
    <property type="match status" value="1"/>
</dbReference>